<dbReference type="PANTHER" id="PTHR38036">
    <property type="entry name" value="UPF0250 PROTEIN YBED"/>
    <property type="match status" value="1"/>
</dbReference>
<dbReference type="Pfam" id="PF04359">
    <property type="entry name" value="DUF493"/>
    <property type="match status" value="1"/>
</dbReference>
<reference evidence="4" key="1">
    <citation type="submission" date="2016-10" db="EMBL/GenBank/DDBJ databases">
        <authorList>
            <person name="Varghese N."/>
            <person name="Submissions S."/>
        </authorList>
    </citation>
    <scope>NUCLEOTIDE SEQUENCE [LARGE SCALE GENOMIC DNA]</scope>
    <source>
        <strain evidence="4">JCM 14963</strain>
    </source>
</reference>
<dbReference type="PANTHER" id="PTHR38036:SF1">
    <property type="entry name" value="UPF0250 PROTEIN YBED"/>
    <property type="match status" value="1"/>
</dbReference>
<accession>A0A1H1QHT3</accession>
<proteinExistence type="inferred from homology"/>
<protein>
    <recommendedName>
        <fullName evidence="2">UPF0250 protein SAMN05216271_1437</fullName>
    </recommendedName>
</protein>
<organism evidence="3 4">
    <name type="scientific">Halopseudomonas sabulinigri</name>
    <dbReference type="NCBI Taxonomy" id="472181"/>
    <lineage>
        <taxon>Bacteria</taxon>
        <taxon>Pseudomonadati</taxon>
        <taxon>Pseudomonadota</taxon>
        <taxon>Gammaproteobacteria</taxon>
        <taxon>Pseudomonadales</taxon>
        <taxon>Pseudomonadaceae</taxon>
        <taxon>Halopseudomonas</taxon>
    </lineage>
</organism>
<dbReference type="HAMAP" id="MF_00659">
    <property type="entry name" value="UPF0250"/>
    <property type="match status" value="1"/>
</dbReference>
<evidence type="ECO:0000256" key="1">
    <source>
        <dbReference type="ARBA" id="ARBA00008460"/>
    </source>
</evidence>
<sequence>MDDRTEPQAPKIEFPCQYPIKVIGAAGDDFAEVICRVVEKHAPGVDTTTVEIKDSKNGRFLSLRVIITATGPEQLDALHKDLKATGRVHMVL</sequence>
<evidence type="ECO:0000313" key="3">
    <source>
        <dbReference type="EMBL" id="SDS22469.1"/>
    </source>
</evidence>
<gene>
    <name evidence="3" type="ORF">SAMN05216271_1437</name>
</gene>
<dbReference type="Proteomes" id="UP000243413">
    <property type="component" value="Chromosome I"/>
</dbReference>
<dbReference type="EMBL" id="LT629763">
    <property type="protein sequence ID" value="SDS22469.1"/>
    <property type="molecule type" value="Genomic_DNA"/>
</dbReference>
<dbReference type="OrthoDB" id="9793424at2"/>
<evidence type="ECO:0000256" key="2">
    <source>
        <dbReference type="HAMAP-Rule" id="MF_00659"/>
    </source>
</evidence>
<name>A0A1H1QHT3_9GAMM</name>
<dbReference type="AlphaFoldDB" id="A0A1H1QHT3"/>
<comment type="similarity">
    <text evidence="1 2">Belongs to the UPF0250 family.</text>
</comment>
<dbReference type="SUPFAM" id="SSF117991">
    <property type="entry name" value="YbeD/HP0495-like"/>
    <property type="match status" value="1"/>
</dbReference>
<dbReference type="GO" id="GO:0005829">
    <property type="term" value="C:cytosol"/>
    <property type="evidence" value="ECO:0007669"/>
    <property type="project" value="TreeGrafter"/>
</dbReference>
<dbReference type="RefSeq" id="WP_092285201.1">
    <property type="nucleotide sequence ID" value="NZ_LT629763.1"/>
</dbReference>
<evidence type="ECO:0000313" key="4">
    <source>
        <dbReference type="Proteomes" id="UP000243413"/>
    </source>
</evidence>
<dbReference type="InterPro" id="IPR027471">
    <property type="entry name" value="YbeD-like_sf"/>
</dbReference>
<dbReference type="Gene3D" id="3.30.70.260">
    <property type="match status" value="1"/>
</dbReference>
<dbReference type="STRING" id="472181.SAMN05216271_1437"/>
<dbReference type="InterPro" id="IPR007454">
    <property type="entry name" value="UPF0250_YbeD-like"/>
</dbReference>